<feature type="domain" description="Gfo/Idh/MocA-like oxidoreductase N-terminal" evidence="1">
    <location>
        <begin position="30"/>
        <end position="136"/>
    </location>
</feature>
<name>A0A518H5X9_9BACT</name>
<evidence type="ECO:0000259" key="1">
    <source>
        <dbReference type="Pfam" id="PF01408"/>
    </source>
</evidence>
<dbReference type="Pfam" id="PF22725">
    <property type="entry name" value="GFO_IDH_MocA_C3"/>
    <property type="match status" value="1"/>
</dbReference>
<reference evidence="3 4" key="1">
    <citation type="submission" date="2019-02" db="EMBL/GenBank/DDBJ databases">
        <title>Deep-cultivation of Planctomycetes and their phenomic and genomic characterization uncovers novel biology.</title>
        <authorList>
            <person name="Wiegand S."/>
            <person name="Jogler M."/>
            <person name="Boedeker C."/>
            <person name="Pinto D."/>
            <person name="Vollmers J."/>
            <person name="Rivas-Marin E."/>
            <person name="Kohn T."/>
            <person name="Peeters S.H."/>
            <person name="Heuer A."/>
            <person name="Rast P."/>
            <person name="Oberbeckmann S."/>
            <person name="Bunk B."/>
            <person name="Jeske O."/>
            <person name="Meyerdierks A."/>
            <person name="Storesund J.E."/>
            <person name="Kallscheuer N."/>
            <person name="Luecker S."/>
            <person name="Lage O.M."/>
            <person name="Pohl T."/>
            <person name="Merkel B.J."/>
            <person name="Hornburger P."/>
            <person name="Mueller R.-W."/>
            <person name="Bruemmer F."/>
            <person name="Labrenz M."/>
            <person name="Spormann A.M."/>
            <person name="Op den Camp H."/>
            <person name="Overmann J."/>
            <person name="Amann R."/>
            <person name="Jetten M.S.M."/>
            <person name="Mascher T."/>
            <person name="Medema M.H."/>
            <person name="Devos D.P."/>
            <person name="Kaster A.-K."/>
            <person name="Ovreas L."/>
            <person name="Rohde M."/>
            <person name="Galperin M.Y."/>
            <person name="Jogler C."/>
        </authorList>
    </citation>
    <scope>NUCLEOTIDE SEQUENCE [LARGE SCALE GENOMIC DNA]</scope>
    <source>
        <strain evidence="3 4">ElP</strain>
    </source>
</reference>
<dbReference type="KEGG" id="tpla:ElP_41600"/>
<dbReference type="InterPro" id="IPR036291">
    <property type="entry name" value="NAD(P)-bd_dom_sf"/>
</dbReference>
<dbReference type="InterPro" id="IPR055170">
    <property type="entry name" value="GFO_IDH_MocA-like_dom"/>
</dbReference>
<dbReference type="Proteomes" id="UP000317835">
    <property type="component" value="Chromosome"/>
</dbReference>
<dbReference type="Pfam" id="PF01408">
    <property type="entry name" value="GFO_IDH_MocA"/>
    <property type="match status" value="1"/>
</dbReference>
<dbReference type="PANTHER" id="PTHR43249">
    <property type="entry name" value="UDP-N-ACETYL-2-AMINO-2-DEOXY-D-GLUCURONATE OXIDASE"/>
    <property type="match status" value="1"/>
</dbReference>
<dbReference type="InterPro" id="IPR052515">
    <property type="entry name" value="Gfo/Idh/MocA_Oxidoreductase"/>
</dbReference>
<feature type="domain" description="GFO/IDH/MocA-like oxidoreductase" evidence="2">
    <location>
        <begin position="155"/>
        <end position="273"/>
    </location>
</feature>
<keyword evidence="4" id="KW-1185">Reference proteome</keyword>
<dbReference type="Gene3D" id="3.30.360.10">
    <property type="entry name" value="Dihydrodipicolinate Reductase, domain 2"/>
    <property type="match status" value="1"/>
</dbReference>
<dbReference type="PANTHER" id="PTHR43249:SF1">
    <property type="entry name" value="D-GLUCOSIDE 3-DEHYDROGENASE"/>
    <property type="match status" value="1"/>
</dbReference>
<sequence>MNLQVQETQIAPDQATAEMPATQGHLAGPIRVGIIGMGRVGARRAECVKRHPDMELAALCDVDAKRAEAWPGVSFSTDYRELIDRDLDAVFICTYNDTAPAIVIEALNRGKHAFCEKPPGRSVEDVRRIIEAERANPELKLKFGFNHRYHYSIIEAKQIVDSGRYGRVLWVRGVYGKCGSIQFENEWRNDRNIAGGGILLDQGIHMIDLCRYFCGDFDQVKSLVNTAYWKIPFEDNAFAILSNGDGQVAMVHSSATHWKHLFSMEICMEDGFVRLQGILSSTRSYGDETLTYARKQFEDTTRAFGRPREETIIYDTDDSWALEVADFAEAIRAGWPITSGNSSDALRAMQLIEDIYADGRPR</sequence>
<dbReference type="EC" id="1.1.1.18" evidence="3"/>
<keyword evidence="3" id="KW-0560">Oxidoreductase</keyword>
<protein>
    <submittedName>
        <fullName evidence="3">Inositol 2-dehydrogenase</fullName>
        <ecNumber evidence="3">1.1.1.18</ecNumber>
    </submittedName>
</protein>
<dbReference type="AlphaFoldDB" id="A0A518H5X9"/>
<dbReference type="InterPro" id="IPR000683">
    <property type="entry name" value="Gfo/Idh/MocA-like_OxRdtase_N"/>
</dbReference>
<dbReference type="RefSeq" id="WP_197446210.1">
    <property type="nucleotide sequence ID" value="NZ_CP036426.1"/>
</dbReference>
<evidence type="ECO:0000313" key="4">
    <source>
        <dbReference type="Proteomes" id="UP000317835"/>
    </source>
</evidence>
<dbReference type="SUPFAM" id="SSF55347">
    <property type="entry name" value="Glyceraldehyde-3-phosphate dehydrogenase-like, C-terminal domain"/>
    <property type="match status" value="1"/>
</dbReference>
<dbReference type="SUPFAM" id="SSF51735">
    <property type="entry name" value="NAD(P)-binding Rossmann-fold domains"/>
    <property type="match status" value="1"/>
</dbReference>
<gene>
    <name evidence="3" type="primary">iolG_11</name>
    <name evidence="3" type="ORF">ElP_41600</name>
</gene>
<dbReference type="GO" id="GO:0000166">
    <property type="term" value="F:nucleotide binding"/>
    <property type="evidence" value="ECO:0007669"/>
    <property type="project" value="InterPro"/>
</dbReference>
<dbReference type="EMBL" id="CP036426">
    <property type="protein sequence ID" value="QDV36241.1"/>
    <property type="molecule type" value="Genomic_DNA"/>
</dbReference>
<dbReference type="Gene3D" id="3.40.50.720">
    <property type="entry name" value="NAD(P)-binding Rossmann-like Domain"/>
    <property type="match status" value="1"/>
</dbReference>
<accession>A0A518H5X9</accession>
<evidence type="ECO:0000313" key="3">
    <source>
        <dbReference type="EMBL" id="QDV36241.1"/>
    </source>
</evidence>
<proteinExistence type="predicted"/>
<organism evidence="3 4">
    <name type="scientific">Tautonia plasticadhaerens</name>
    <dbReference type="NCBI Taxonomy" id="2527974"/>
    <lineage>
        <taxon>Bacteria</taxon>
        <taxon>Pseudomonadati</taxon>
        <taxon>Planctomycetota</taxon>
        <taxon>Planctomycetia</taxon>
        <taxon>Isosphaerales</taxon>
        <taxon>Isosphaeraceae</taxon>
        <taxon>Tautonia</taxon>
    </lineage>
</organism>
<dbReference type="GO" id="GO:0050112">
    <property type="term" value="F:inositol 2-dehydrogenase (NAD+) activity"/>
    <property type="evidence" value="ECO:0007669"/>
    <property type="project" value="UniProtKB-EC"/>
</dbReference>
<evidence type="ECO:0000259" key="2">
    <source>
        <dbReference type="Pfam" id="PF22725"/>
    </source>
</evidence>